<evidence type="ECO:0000313" key="1">
    <source>
        <dbReference type="EMBL" id="EMJ97070.1"/>
    </source>
</evidence>
<name>M6DEW8_9LEPT</name>
<protein>
    <submittedName>
        <fullName evidence="1">Uncharacterized protein</fullName>
    </submittedName>
</protein>
<sequence length="64" mass="7566">MFVYIGVEKRGIKSVRQKYDPETNKIRAVMDKIGKILTLTSIHYSLTSKMWELPRFVKLKRLIP</sequence>
<dbReference type="PATRIC" id="fig|1218565.3.peg.679"/>
<dbReference type="EMBL" id="ANIK01000012">
    <property type="protein sequence ID" value="EMJ97070.1"/>
    <property type="molecule type" value="Genomic_DNA"/>
</dbReference>
<accession>M6DEW8</accession>
<gene>
    <name evidence="1" type="ORF">LEP1GSC194_3979</name>
</gene>
<organism evidence="1 2">
    <name type="scientific">Leptospira alstonii serovar Sichuan str. 79601</name>
    <dbReference type="NCBI Taxonomy" id="1218565"/>
    <lineage>
        <taxon>Bacteria</taxon>
        <taxon>Pseudomonadati</taxon>
        <taxon>Spirochaetota</taxon>
        <taxon>Spirochaetia</taxon>
        <taxon>Leptospirales</taxon>
        <taxon>Leptospiraceae</taxon>
        <taxon>Leptospira</taxon>
    </lineage>
</organism>
<comment type="caution">
    <text evidence="1">The sequence shown here is derived from an EMBL/GenBank/DDBJ whole genome shotgun (WGS) entry which is preliminary data.</text>
</comment>
<dbReference type="AlphaFoldDB" id="M6DEW8"/>
<evidence type="ECO:0000313" key="2">
    <source>
        <dbReference type="Proteomes" id="UP000011988"/>
    </source>
</evidence>
<proteinExistence type="predicted"/>
<dbReference type="Proteomes" id="UP000011988">
    <property type="component" value="Unassembled WGS sequence"/>
</dbReference>
<reference evidence="1 2" key="1">
    <citation type="submission" date="2013-01" db="EMBL/GenBank/DDBJ databases">
        <authorList>
            <person name="Harkins D.M."/>
            <person name="Durkin A.S."/>
            <person name="Brinkac L.M."/>
            <person name="Haft D.H."/>
            <person name="Selengut J.D."/>
            <person name="Sanka R."/>
            <person name="DePew J."/>
            <person name="Purushe J."/>
            <person name="Galloway R.L."/>
            <person name="Vinetz J.M."/>
            <person name="Sutton G.G."/>
            <person name="Nierman W.C."/>
            <person name="Fouts D.E."/>
        </authorList>
    </citation>
    <scope>NUCLEOTIDE SEQUENCE [LARGE SCALE GENOMIC DNA]</scope>
    <source>
        <strain evidence="1 2">79601</strain>
    </source>
</reference>